<dbReference type="RefSeq" id="WP_003442910.1">
    <property type="nucleotide sequence ID" value="NZ_APLF01000015.1"/>
</dbReference>
<feature type="transmembrane region" description="Helical" evidence="2">
    <location>
        <begin position="6"/>
        <end position="24"/>
    </location>
</feature>
<evidence type="ECO:0000313" key="4">
    <source>
        <dbReference type="EMBL" id="EMY80351.1"/>
    </source>
</evidence>
<proteinExistence type="predicted"/>
<keyword evidence="5" id="KW-1185">Reference proteome</keyword>
<accession>N1WJC8</accession>
<dbReference type="Proteomes" id="UP000012317">
    <property type="component" value="Unassembled WGS sequence"/>
</dbReference>
<evidence type="ECO:0000313" key="5">
    <source>
        <dbReference type="Proteomes" id="UP000012317"/>
    </source>
</evidence>
<dbReference type="STRING" id="1189619.pgond44_12542"/>
<protein>
    <submittedName>
        <fullName evidence="4">Pyridoxal phosphate-dependent decarboxylase</fullName>
    </submittedName>
</protein>
<dbReference type="AlphaFoldDB" id="N1WJC8"/>
<organism evidence="4 5">
    <name type="scientific">Psychroflexus gondwanensis ACAM 44</name>
    <dbReference type="NCBI Taxonomy" id="1189619"/>
    <lineage>
        <taxon>Bacteria</taxon>
        <taxon>Pseudomonadati</taxon>
        <taxon>Bacteroidota</taxon>
        <taxon>Flavobacteriia</taxon>
        <taxon>Flavobacteriales</taxon>
        <taxon>Flavobacteriaceae</taxon>
        <taxon>Psychroflexus</taxon>
    </lineage>
</organism>
<gene>
    <name evidence="4" type="ORF">pgond44_12542</name>
</gene>
<feature type="transmembrane region" description="Helical" evidence="2">
    <location>
        <begin position="61"/>
        <end position="84"/>
    </location>
</feature>
<dbReference type="PATRIC" id="fig|1189619.4.peg.2581"/>
<dbReference type="InterPro" id="IPR036691">
    <property type="entry name" value="Endo/exonu/phosph_ase_sf"/>
</dbReference>
<evidence type="ECO:0000256" key="1">
    <source>
        <dbReference type="SAM" id="MobiDB-lite"/>
    </source>
</evidence>
<sequence length="358" mass="41520">MVITIIIYQILMCLFAFITLLKIDHWVVRLFDFPKVQLLALSLFGLFFGLFFFSFDSTMQWVGTVMVSLAIIFHCIKIIPYTVFFKKEVIRTVPTDSSICLSLLTSNVLMPNQDYEKLLSRIDTYQPDVLLTLESDTKWEEKLKPIEEKYPYTVKLPQDNLYGMHLYSKLELEDVQIHHFVKEHIPSIEAYLRIDKQHKIKIFALHPKPPSPTEAKTSTNRDAELLLVAKRVKELNEPVLVFGDLNDVAWSKSTLLFRKISGLLDPRIGRGRFSTFHAQHKLLRWPLDHLFHSEDFSLNKIQVLPEIGSDHFPIYAKLELNTKAETQQEGHESSSEEKEVADDKIEKAFQKPEVSISN</sequence>
<evidence type="ECO:0000256" key="2">
    <source>
        <dbReference type="SAM" id="Phobius"/>
    </source>
</evidence>
<feature type="domain" description="Endonuclease/exonuclease/phosphatase" evidence="3">
    <location>
        <begin position="104"/>
        <end position="311"/>
    </location>
</feature>
<dbReference type="eggNOG" id="COG3021">
    <property type="taxonomic scope" value="Bacteria"/>
</dbReference>
<keyword evidence="2" id="KW-1133">Transmembrane helix</keyword>
<comment type="caution">
    <text evidence="4">The sequence shown here is derived from an EMBL/GenBank/DDBJ whole genome shotgun (WGS) entry which is preliminary data.</text>
</comment>
<keyword evidence="2" id="KW-0472">Membrane</keyword>
<dbReference type="InterPro" id="IPR005135">
    <property type="entry name" value="Endo/exonuclease/phosphatase"/>
</dbReference>
<feature type="transmembrane region" description="Helical" evidence="2">
    <location>
        <begin position="36"/>
        <end position="55"/>
    </location>
</feature>
<feature type="region of interest" description="Disordered" evidence="1">
    <location>
        <begin position="323"/>
        <end position="358"/>
    </location>
</feature>
<dbReference type="EMBL" id="APLF01000015">
    <property type="protein sequence ID" value="EMY80351.1"/>
    <property type="molecule type" value="Genomic_DNA"/>
</dbReference>
<dbReference type="SUPFAM" id="SSF56219">
    <property type="entry name" value="DNase I-like"/>
    <property type="match status" value="1"/>
</dbReference>
<dbReference type="Pfam" id="PF03372">
    <property type="entry name" value="Exo_endo_phos"/>
    <property type="match status" value="1"/>
</dbReference>
<name>N1WJC8_9FLAO</name>
<dbReference type="GO" id="GO:0003824">
    <property type="term" value="F:catalytic activity"/>
    <property type="evidence" value="ECO:0007669"/>
    <property type="project" value="InterPro"/>
</dbReference>
<evidence type="ECO:0000259" key="3">
    <source>
        <dbReference type="Pfam" id="PF03372"/>
    </source>
</evidence>
<keyword evidence="2" id="KW-0812">Transmembrane</keyword>
<dbReference type="Gene3D" id="3.60.10.10">
    <property type="entry name" value="Endonuclease/exonuclease/phosphatase"/>
    <property type="match status" value="1"/>
</dbReference>
<reference evidence="4 5" key="1">
    <citation type="journal article" date="2014" name="Genome Biol. Evol.">
        <title>Extensive gene acquisition in the extremely psychrophilic bacterial species Psychroflexus torquis and the link to sea-ice ecosystem specialism.</title>
        <authorList>
            <person name="Feng S."/>
            <person name="Powell S.M."/>
            <person name="Wilson R."/>
            <person name="Bowman J.P."/>
        </authorList>
    </citation>
    <scope>NUCLEOTIDE SEQUENCE [LARGE SCALE GENOMIC DNA]</scope>
    <source>
        <strain evidence="4 5">ACAM 44</strain>
    </source>
</reference>
<feature type="compositionally biased region" description="Basic and acidic residues" evidence="1">
    <location>
        <begin position="323"/>
        <end position="350"/>
    </location>
</feature>